<keyword evidence="2" id="KW-0479">Metal-binding</keyword>
<dbReference type="GO" id="GO:0046872">
    <property type="term" value="F:metal ion binding"/>
    <property type="evidence" value="ECO:0007669"/>
    <property type="project" value="UniProtKB-KW"/>
</dbReference>
<evidence type="ECO:0000259" key="8">
    <source>
        <dbReference type="PROSITE" id="PS50846"/>
    </source>
</evidence>
<keyword evidence="6" id="KW-0143">Chaperone</keyword>
<dbReference type="PROSITE" id="PS01047">
    <property type="entry name" value="HMA_1"/>
    <property type="match status" value="1"/>
</dbReference>
<evidence type="ECO:0000256" key="1">
    <source>
        <dbReference type="ARBA" id="ARBA00022448"/>
    </source>
</evidence>
<dbReference type="InterPro" id="IPR006121">
    <property type="entry name" value="HMA_dom"/>
</dbReference>
<dbReference type="PANTHER" id="PTHR46365">
    <property type="entry name" value="COPPER TRANSPORT PROTEIN ATOX1"/>
    <property type="match status" value="1"/>
</dbReference>
<keyword evidence="4" id="KW-0186">Copper</keyword>
<proteinExistence type="inferred from homology"/>
<feature type="domain" description="HMA" evidence="8">
    <location>
        <begin position="18"/>
        <end position="86"/>
    </location>
</feature>
<keyword evidence="3" id="KW-0187">Copper transport</keyword>
<comment type="caution">
    <text evidence="9">The sequence shown here is derived from an EMBL/GenBank/DDBJ whole genome shotgun (WGS) entry which is preliminary data.</text>
</comment>
<sequence>MGSKLSSPNPSPPDTSGLTTTKFIVGMTCSGCSGAVTRILKKLPGVESVEASVADKTVFVKSRGVESEVMLESLMKWSESSGKNVEMPETQ</sequence>
<keyword evidence="1" id="KW-0813">Transport</keyword>
<comment type="similarity">
    <text evidence="7">Belongs to the ATX1 family.</text>
</comment>
<keyword evidence="5" id="KW-0406">Ion transport</keyword>
<dbReference type="CDD" id="cd00371">
    <property type="entry name" value="HMA"/>
    <property type="match status" value="1"/>
</dbReference>
<reference evidence="10" key="1">
    <citation type="journal article" date="2023" name="Commun. Biol.">
        <title>Genome analysis of Parmales, the sister group of diatoms, reveals the evolutionary specialization of diatoms from phago-mixotrophs to photoautotrophs.</title>
        <authorList>
            <person name="Ban H."/>
            <person name="Sato S."/>
            <person name="Yoshikawa S."/>
            <person name="Yamada K."/>
            <person name="Nakamura Y."/>
            <person name="Ichinomiya M."/>
            <person name="Sato N."/>
            <person name="Blanc-Mathieu R."/>
            <person name="Endo H."/>
            <person name="Kuwata A."/>
            <person name="Ogata H."/>
        </authorList>
    </citation>
    <scope>NUCLEOTIDE SEQUENCE [LARGE SCALE GENOMIC DNA]</scope>
    <source>
        <strain evidence="10">NIES 3699</strain>
    </source>
</reference>
<organism evidence="9 10">
    <name type="scientific">Triparma verrucosa</name>
    <dbReference type="NCBI Taxonomy" id="1606542"/>
    <lineage>
        <taxon>Eukaryota</taxon>
        <taxon>Sar</taxon>
        <taxon>Stramenopiles</taxon>
        <taxon>Ochrophyta</taxon>
        <taxon>Bolidophyceae</taxon>
        <taxon>Parmales</taxon>
        <taxon>Triparmaceae</taxon>
        <taxon>Triparma</taxon>
    </lineage>
</organism>
<protein>
    <recommendedName>
        <fullName evidence="8">HMA domain-containing protein</fullName>
    </recommendedName>
</protein>
<dbReference type="Proteomes" id="UP001165160">
    <property type="component" value="Unassembled WGS sequence"/>
</dbReference>
<keyword evidence="10" id="KW-1185">Reference proteome</keyword>
<evidence type="ECO:0000313" key="10">
    <source>
        <dbReference type="Proteomes" id="UP001165160"/>
    </source>
</evidence>
<dbReference type="InterPro" id="IPR017969">
    <property type="entry name" value="Heavy-metal-associated_CS"/>
</dbReference>
<evidence type="ECO:0000313" key="9">
    <source>
        <dbReference type="EMBL" id="GMI04346.1"/>
    </source>
</evidence>
<dbReference type="AlphaFoldDB" id="A0A9W7F6J7"/>
<gene>
    <name evidence="9" type="ORF">TrVE_jg9466</name>
</gene>
<dbReference type="GO" id="GO:0005829">
    <property type="term" value="C:cytosol"/>
    <property type="evidence" value="ECO:0007669"/>
    <property type="project" value="TreeGrafter"/>
</dbReference>
<name>A0A9W7F6J7_9STRA</name>
<dbReference type="PROSITE" id="PS50846">
    <property type="entry name" value="HMA_2"/>
    <property type="match status" value="1"/>
</dbReference>
<evidence type="ECO:0000256" key="4">
    <source>
        <dbReference type="ARBA" id="ARBA00023008"/>
    </source>
</evidence>
<dbReference type="EMBL" id="BRXX01000315">
    <property type="protein sequence ID" value="GMI04346.1"/>
    <property type="molecule type" value="Genomic_DNA"/>
</dbReference>
<evidence type="ECO:0000256" key="7">
    <source>
        <dbReference type="ARBA" id="ARBA00038171"/>
    </source>
</evidence>
<accession>A0A9W7F6J7</accession>
<dbReference type="InterPro" id="IPR051881">
    <property type="entry name" value="Copper_transport_ATOX1-like"/>
</dbReference>
<evidence type="ECO:0000256" key="3">
    <source>
        <dbReference type="ARBA" id="ARBA00022796"/>
    </source>
</evidence>
<dbReference type="PANTHER" id="PTHR46365:SF1">
    <property type="entry name" value="COPPER TRANSPORT PROTEIN ATOX1"/>
    <property type="match status" value="1"/>
</dbReference>
<dbReference type="Gene3D" id="3.30.70.100">
    <property type="match status" value="1"/>
</dbReference>
<dbReference type="Pfam" id="PF00403">
    <property type="entry name" value="HMA"/>
    <property type="match status" value="1"/>
</dbReference>
<evidence type="ECO:0000256" key="6">
    <source>
        <dbReference type="ARBA" id="ARBA00023186"/>
    </source>
</evidence>
<dbReference type="GO" id="GO:0006825">
    <property type="term" value="P:copper ion transport"/>
    <property type="evidence" value="ECO:0007669"/>
    <property type="project" value="UniProtKB-KW"/>
</dbReference>
<dbReference type="GO" id="GO:0016531">
    <property type="term" value="F:copper chaperone activity"/>
    <property type="evidence" value="ECO:0007669"/>
    <property type="project" value="TreeGrafter"/>
</dbReference>
<evidence type="ECO:0000256" key="2">
    <source>
        <dbReference type="ARBA" id="ARBA00022723"/>
    </source>
</evidence>
<evidence type="ECO:0000256" key="5">
    <source>
        <dbReference type="ARBA" id="ARBA00023065"/>
    </source>
</evidence>
<dbReference type="SUPFAM" id="SSF55008">
    <property type="entry name" value="HMA, heavy metal-associated domain"/>
    <property type="match status" value="1"/>
</dbReference>
<dbReference type="InterPro" id="IPR036163">
    <property type="entry name" value="HMA_dom_sf"/>
</dbReference>